<accession>Q6K425</accession>
<proteinExistence type="predicted"/>
<dbReference type="AlphaFoldDB" id="Q6K425"/>
<dbReference type="Proteomes" id="UP000000763">
    <property type="component" value="Chromosome 9"/>
</dbReference>
<reference evidence="2" key="1">
    <citation type="submission" date="2002-07" db="EMBL/GenBank/DDBJ databases">
        <title>Oryza sativa nipponbare(GA3) genomic DNA, chromosome 9, PAC clone:P0006E02.</title>
        <authorList>
            <person name="Sasaki T."/>
            <person name="Matsumoto T."/>
            <person name="Hattori M."/>
            <person name="Sakaki Y."/>
            <person name="Katayose Y."/>
        </authorList>
    </citation>
    <scope>NUCLEOTIDE SEQUENCE</scope>
</reference>
<keyword evidence="3" id="KW-0032">Aminotransferase</keyword>
<evidence type="ECO:0000313" key="3">
    <source>
        <dbReference type="EMBL" id="BAD22324.1"/>
    </source>
</evidence>
<reference evidence="3" key="2">
    <citation type="submission" date="2002-07" db="EMBL/GenBank/DDBJ databases">
        <title>Oryza sativa nipponbare(GA3) genomic DNA, chromosome 9, PAC clone:P0406E03.</title>
        <authorList>
            <person name="Sasaki T."/>
            <person name="Matsumoto T."/>
            <person name="Hattori M."/>
            <person name="Sakaki Y."/>
            <person name="Katayose Y."/>
        </authorList>
    </citation>
    <scope>NUCLEOTIDE SEQUENCE</scope>
</reference>
<feature type="compositionally biased region" description="Basic and acidic residues" evidence="1">
    <location>
        <begin position="140"/>
        <end position="156"/>
    </location>
</feature>
<feature type="compositionally biased region" description="Acidic residues" evidence="1">
    <location>
        <begin position="108"/>
        <end position="127"/>
    </location>
</feature>
<dbReference type="EMBL" id="AP005583">
    <property type="protein sequence ID" value="BAD22324.1"/>
    <property type="molecule type" value="Genomic_DNA"/>
</dbReference>
<reference evidence="4" key="3">
    <citation type="journal article" date="2005" name="Nature">
        <title>The map-based sequence of the rice genome.</title>
        <authorList>
            <consortium name="International rice genome sequencing project (IRGSP)"/>
            <person name="Matsumoto T."/>
            <person name="Wu J."/>
            <person name="Kanamori H."/>
            <person name="Katayose Y."/>
            <person name="Fujisawa M."/>
            <person name="Namiki N."/>
            <person name="Mizuno H."/>
            <person name="Yamamoto K."/>
            <person name="Antonio B.A."/>
            <person name="Baba T."/>
            <person name="Sakata K."/>
            <person name="Nagamura Y."/>
            <person name="Aoki H."/>
            <person name="Arikawa K."/>
            <person name="Arita K."/>
            <person name="Bito T."/>
            <person name="Chiden Y."/>
            <person name="Fujitsuka N."/>
            <person name="Fukunaka R."/>
            <person name="Hamada M."/>
            <person name="Harada C."/>
            <person name="Hayashi A."/>
            <person name="Hijishita S."/>
            <person name="Honda M."/>
            <person name="Hosokawa S."/>
            <person name="Ichikawa Y."/>
            <person name="Idonuma A."/>
            <person name="Iijima M."/>
            <person name="Ikeda M."/>
            <person name="Ikeno M."/>
            <person name="Ito K."/>
            <person name="Ito S."/>
            <person name="Ito T."/>
            <person name="Ito Y."/>
            <person name="Ito Y."/>
            <person name="Iwabuchi A."/>
            <person name="Kamiya K."/>
            <person name="Karasawa W."/>
            <person name="Kurita K."/>
            <person name="Katagiri S."/>
            <person name="Kikuta A."/>
            <person name="Kobayashi H."/>
            <person name="Kobayashi N."/>
            <person name="Machita K."/>
            <person name="Maehara T."/>
            <person name="Masukawa M."/>
            <person name="Mizubayashi T."/>
            <person name="Mukai Y."/>
            <person name="Nagasaki H."/>
            <person name="Nagata Y."/>
            <person name="Naito S."/>
            <person name="Nakashima M."/>
            <person name="Nakama Y."/>
            <person name="Nakamichi Y."/>
            <person name="Nakamura M."/>
            <person name="Meguro A."/>
            <person name="Negishi M."/>
            <person name="Ohta I."/>
            <person name="Ohta T."/>
            <person name="Okamoto M."/>
            <person name="Ono N."/>
            <person name="Saji S."/>
            <person name="Sakaguchi M."/>
            <person name="Sakai K."/>
            <person name="Shibata M."/>
            <person name="Shimokawa T."/>
            <person name="Song J."/>
            <person name="Takazaki Y."/>
            <person name="Terasawa K."/>
            <person name="Tsugane M."/>
            <person name="Tsuji K."/>
            <person name="Ueda S."/>
            <person name="Waki K."/>
            <person name="Yamagata H."/>
            <person name="Yamamoto M."/>
            <person name="Yamamoto S."/>
            <person name="Yamane H."/>
            <person name="Yoshiki S."/>
            <person name="Yoshihara R."/>
            <person name="Yukawa K."/>
            <person name="Zhong H."/>
            <person name="Yano M."/>
            <person name="Yuan Q."/>
            <person name="Ouyang S."/>
            <person name="Liu J."/>
            <person name="Jones K.M."/>
            <person name="Gansberger K."/>
            <person name="Moffat K."/>
            <person name="Hill J."/>
            <person name="Bera J."/>
            <person name="Fadrosh D."/>
            <person name="Jin S."/>
            <person name="Johri S."/>
            <person name="Kim M."/>
            <person name="Overton L."/>
            <person name="Reardon M."/>
            <person name="Tsitrin T."/>
            <person name="Vuong H."/>
            <person name="Weaver B."/>
            <person name="Ciecko A."/>
            <person name="Tallon L."/>
            <person name="Jackson J."/>
            <person name="Pai G."/>
            <person name="Aken S.V."/>
            <person name="Utterback T."/>
            <person name="Reidmuller S."/>
            <person name="Feldblyum T."/>
            <person name="Hsiao J."/>
            <person name="Zismann V."/>
            <person name="Iobst S."/>
            <person name="de Vazeille A.R."/>
            <person name="Buell C.R."/>
            <person name="Ying K."/>
            <person name="Li Y."/>
            <person name="Lu T."/>
            <person name="Huang Y."/>
            <person name="Zhao Q."/>
            <person name="Feng Q."/>
            <person name="Zhang L."/>
            <person name="Zhu J."/>
            <person name="Weng Q."/>
            <person name="Mu J."/>
            <person name="Lu Y."/>
            <person name="Fan D."/>
            <person name="Liu Y."/>
            <person name="Guan J."/>
            <person name="Zhang Y."/>
            <person name="Yu S."/>
            <person name="Liu X."/>
            <person name="Zhang Y."/>
            <person name="Hong G."/>
            <person name="Han B."/>
            <person name="Choisne N."/>
            <person name="Demange N."/>
            <person name="Orjeda G."/>
            <person name="Samain S."/>
            <person name="Cattolico L."/>
            <person name="Pelletier E."/>
            <person name="Couloux A."/>
            <person name="Segurens B."/>
            <person name="Wincker P."/>
            <person name="D'Hont A."/>
            <person name="Scarpelli C."/>
            <person name="Weissenbach J."/>
            <person name="Salanoubat M."/>
            <person name="Quetier F."/>
            <person name="Yu Y."/>
            <person name="Kim H.R."/>
            <person name="Rambo T."/>
            <person name="Currie J."/>
            <person name="Collura K."/>
            <person name="Luo M."/>
            <person name="Yang T."/>
            <person name="Ammiraju J.S.S."/>
            <person name="Engler F."/>
            <person name="Soderlund C."/>
            <person name="Wing R.A."/>
            <person name="Palmer L.E."/>
            <person name="de la Bastide M."/>
            <person name="Spiegel L."/>
            <person name="Nascimento L."/>
            <person name="Zutavern T."/>
            <person name="O'Shaughnessy A."/>
            <person name="Dike S."/>
            <person name="Dedhia N."/>
            <person name="Preston R."/>
            <person name="Balija V."/>
            <person name="McCombie W.R."/>
            <person name="Chow T."/>
            <person name="Chen H."/>
            <person name="Chung M."/>
            <person name="Chen C."/>
            <person name="Shaw J."/>
            <person name="Wu H."/>
            <person name="Hsiao K."/>
            <person name="Chao Y."/>
            <person name="Chu M."/>
            <person name="Cheng C."/>
            <person name="Hour A."/>
            <person name="Lee P."/>
            <person name="Lin S."/>
            <person name="Lin Y."/>
            <person name="Liou J."/>
            <person name="Liu S."/>
            <person name="Hsing Y."/>
            <person name="Raghuvanshi S."/>
            <person name="Mohanty A."/>
            <person name="Bharti A.K."/>
            <person name="Gaur A."/>
            <person name="Gupta V."/>
            <person name="Kumar D."/>
            <person name="Ravi V."/>
            <person name="Vij S."/>
            <person name="Kapur A."/>
            <person name="Khurana P."/>
            <person name="Khurana P."/>
            <person name="Khurana J.P."/>
            <person name="Tyagi A.K."/>
            <person name="Gaikwad K."/>
            <person name="Singh A."/>
            <person name="Dalal V."/>
            <person name="Srivastava S."/>
            <person name="Dixit A."/>
            <person name="Pal A.K."/>
            <person name="Ghazi I.A."/>
            <person name="Yadav M."/>
            <person name="Pandit A."/>
            <person name="Bhargava A."/>
            <person name="Sureshbabu K."/>
            <person name="Batra K."/>
            <person name="Sharma T.R."/>
            <person name="Mohapatra T."/>
            <person name="Singh N.K."/>
            <person name="Messing J."/>
            <person name="Nelson A.B."/>
            <person name="Fuks G."/>
            <person name="Kavchok S."/>
            <person name="Keizer G."/>
            <person name="Linton E."/>
            <person name="Llaca V."/>
            <person name="Song R."/>
            <person name="Tanyolac B."/>
            <person name="Young S."/>
            <person name="Ho-Il K."/>
            <person name="Hahn J.H."/>
            <person name="Sangsakoo G."/>
            <person name="Vanavichit A."/>
            <person name="de Mattos Luiz.A.T."/>
            <person name="Zimmer P.D."/>
            <person name="Malone G."/>
            <person name="Dellagostin O."/>
            <person name="de Oliveira A.C."/>
            <person name="Bevan M."/>
            <person name="Bancroft I."/>
            <person name="Minx P."/>
            <person name="Cordum H."/>
            <person name="Wilson R."/>
            <person name="Cheng Z."/>
            <person name="Jin W."/>
            <person name="Jiang J."/>
            <person name="Leong S.A."/>
            <person name="Iwama H."/>
            <person name="Gojobori T."/>
            <person name="Itoh T."/>
            <person name="Niimura Y."/>
            <person name="Fujii Y."/>
            <person name="Habara T."/>
            <person name="Sakai H."/>
            <person name="Sato Y."/>
            <person name="Wilson G."/>
            <person name="Kumar K."/>
            <person name="McCouch S."/>
            <person name="Juretic N."/>
            <person name="Hoen D."/>
            <person name="Wright S."/>
            <person name="Bruskiewich R."/>
            <person name="Bureau T."/>
            <person name="Miyao A."/>
            <person name="Hirochika H."/>
            <person name="Nishikawa T."/>
            <person name="Kadowaki K."/>
            <person name="Sugiura M."/>
            <person name="Burr B."/>
            <person name="Sasaki T."/>
        </authorList>
    </citation>
    <scope>NUCLEOTIDE SEQUENCE [LARGE SCALE GENOMIC DNA]</scope>
    <source>
        <strain evidence="4">cv. Nipponbare</strain>
    </source>
</reference>
<evidence type="ECO:0000313" key="4">
    <source>
        <dbReference type="Proteomes" id="UP000000763"/>
    </source>
</evidence>
<gene>
    <name evidence="2" type="ORF">P0006E02.8</name>
    <name evidence="3" type="ORF">P0406E03.57</name>
</gene>
<dbReference type="GO" id="GO:0008483">
    <property type="term" value="F:transaminase activity"/>
    <property type="evidence" value="ECO:0007669"/>
    <property type="project" value="UniProtKB-KW"/>
</dbReference>
<feature type="region of interest" description="Disordered" evidence="1">
    <location>
        <begin position="1"/>
        <end position="23"/>
    </location>
</feature>
<dbReference type="EMBL" id="AP005582">
    <property type="protein sequence ID" value="BAD22283.1"/>
    <property type="molecule type" value="Genomic_DNA"/>
</dbReference>
<organism evidence="3 4">
    <name type="scientific">Oryza sativa subsp. japonica</name>
    <name type="common">Rice</name>
    <dbReference type="NCBI Taxonomy" id="39947"/>
    <lineage>
        <taxon>Eukaryota</taxon>
        <taxon>Viridiplantae</taxon>
        <taxon>Streptophyta</taxon>
        <taxon>Embryophyta</taxon>
        <taxon>Tracheophyta</taxon>
        <taxon>Spermatophyta</taxon>
        <taxon>Magnoliopsida</taxon>
        <taxon>Liliopsida</taxon>
        <taxon>Poales</taxon>
        <taxon>Poaceae</taxon>
        <taxon>BOP clade</taxon>
        <taxon>Oryzoideae</taxon>
        <taxon>Oryzeae</taxon>
        <taxon>Oryzinae</taxon>
        <taxon>Oryza</taxon>
        <taxon>Oryza sativa</taxon>
    </lineage>
</organism>
<reference evidence="4" key="4">
    <citation type="journal article" date="2008" name="Nucleic Acids Res.">
        <title>The rice annotation project database (RAP-DB): 2008 update.</title>
        <authorList>
            <consortium name="The rice annotation project (RAP)"/>
        </authorList>
    </citation>
    <scope>GENOME REANNOTATION</scope>
    <source>
        <strain evidence="4">cv. Nipponbare</strain>
    </source>
</reference>
<feature type="compositionally biased region" description="Polar residues" evidence="1">
    <location>
        <begin position="10"/>
        <end position="22"/>
    </location>
</feature>
<feature type="compositionally biased region" description="Basic residues" evidence="1">
    <location>
        <begin position="86"/>
        <end position="96"/>
    </location>
</feature>
<sequence length="184" mass="19922">MRGPVPDAPTTYSSPPHASQSGEPIHYVVGILPNGGGLAPSIIDYNAPKTTPVLHGQPREPIPTDIGKRKRTRQSVAQPSAAKPPVTKKKATKKQKTAAADDLSTIDPDVEEFLAHEEMEEAIDDAAADPPRSPSPSQHESSERTPSARDSHHIEVPEQPTPAVPVLADMFSFDIREFIDEEEE</sequence>
<protein>
    <submittedName>
        <fullName evidence="3">Aminotransferase-like protein</fullName>
    </submittedName>
</protein>
<name>Q6K425_ORYSJ</name>
<evidence type="ECO:0000256" key="1">
    <source>
        <dbReference type="SAM" id="MobiDB-lite"/>
    </source>
</evidence>
<keyword evidence="3" id="KW-0808">Transferase</keyword>
<feature type="region of interest" description="Disordered" evidence="1">
    <location>
        <begin position="45"/>
        <end position="165"/>
    </location>
</feature>
<evidence type="ECO:0000313" key="2">
    <source>
        <dbReference type="EMBL" id="BAD22283.1"/>
    </source>
</evidence>